<feature type="region of interest" description="Disordered" evidence="2">
    <location>
        <begin position="1"/>
        <end position="33"/>
    </location>
</feature>
<dbReference type="InterPro" id="IPR020945">
    <property type="entry name" value="DMSO/NO3_reduct_chaperone"/>
</dbReference>
<evidence type="ECO:0000313" key="4">
    <source>
        <dbReference type="Proteomes" id="UP000440668"/>
    </source>
</evidence>
<organism evidence="3 4">
    <name type="scientific">Cellulosimicrobium composti</name>
    <dbReference type="NCBI Taxonomy" id="2672572"/>
    <lineage>
        <taxon>Bacteria</taxon>
        <taxon>Bacillati</taxon>
        <taxon>Actinomycetota</taxon>
        <taxon>Actinomycetes</taxon>
        <taxon>Micrococcales</taxon>
        <taxon>Promicromonosporaceae</taxon>
        <taxon>Cellulosimicrobium</taxon>
    </lineage>
</organism>
<dbReference type="RefSeq" id="WP_155098226.1">
    <property type="nucleotide sequence ID" value="NZ_WMKA01000005.1"/>
</dbReference>
<keyword evidence="1" id="KW-0534">Nitrate assimilation</keyword>
<dbReference type="Proteomes" id="UP000440668">
    <property type="component" value="Unassembled WGS sequence"/>
</dbReference>
<accession>A0A6N7ZEW5</accession>
<proteinExistence type="predicted"/>
<dbReference type="InterPro" id="IPR036411">
    <property type="entry name" value="TorD-like_sf"/>
</dbReference>
<sequence length="253" mass="26773">MRTRSLLPTPSLRPGARPRGPLPDHLAPVAASGTQRRTTHMAASVLLAYPDDDVLAATAAVRAATPGLPAAVRERLDAFCDLLGAADLGDLRTRYVATFDLKRKCSMYLSYYAAGDTRRRGTALVAFVEAYRAAGWEVTGSELPDYLPTVLEFSARATGDDAAIAAGLLAAHRDGIEVLRTALESTASPWTGLVEAVCLTLPPLDGRTQQRYVELVTAGPPAELVGMEPVALEPYGPAPGPAQGRGTPREVAR</sequence>
<protein>
    <submittedName>
        <fullName evidence="3">Nitrate reductase molybdenum cofactor assembly chaperone</fullName>
    </submittedName>
</protein>
<dbReference type="SUPFAM" id="SSF89155">
    <property type="entry name" value="TorD-like"/>
    <property type="match status" value="1"/>
</dbReference>
<name>A0A6N7ZEW5_9MICO</name>
<dbReference type="GO" id="GO:0051131">
    <property type="term" value="P:chaperone-mediated protein complex assembly"/>
    <property type="evidence" value="ECO:0007669"/>
    <property type="project" value="InterPro"/>
</dbReference>
<dbReference type="PANTHER" id="PTHR43680:SF2">
    <property type="entry name" value="NITRATE REDUCTASE MOLYBDENUM COFACTOR ASSEMBLY CHAPERONE NARJ"/>
    <property type="match status" value="1"/>
</dbReference>
<dbReference type="Pfam" id="PF02613">
    <property type="entry name" value="Nitrate_red_del"/>
    <property type="match status" value="1"/>
</dbReference>
<gene>
    <name evidence="3" type="primary">narJ</name>
    <name evidence="3" type="ORF">GJV82_03250</name>
</gene>
<dbReference type="GO" id="GO:0051082">
    <property type="term" value="F:unfolded protein binding"/>
    <property type="evidence" value="ECO:0007669"/>
    <property type="project" value="InterPro"/>
</dbReference>
<dbReference type="InterPro" id="IPR003765">
    <property type="entry name" value="NO3_reductase_chaperone_NarJ"/>
</dbReference>
<dbReference type="GO" id="GO:0042128">
    <property type="term" value="P:nitrate assimilation"/>
    <property type="evidence" value="ECO:0007669"/>
    <property type="project" value="UniProtKB-KW"/>
</dbReference>
<reference evidence="3 4" key="1">
    <citation type="submission" date="2019-11" db="EMBL/GenBank/DDBJ databases">
        <title>Cellulosimicrobium composti sp. nov. isolated from a compost.</title>
        <authorList>
            <person name="Yang Y."/>
        </authorList>
    </citation>
    <scope>NUCLEOTIDE SEQUENCE [LARGE SCALE GENOMIC DNA]</scope>
    <source>
        <strain evidence="3 4">BIT-GX5</strain>
    </source>
</reference>
<dbReference type="NCBIfam" id="TIGR00684">
    <property type="entry name" value="narJ"/>
    <property type="match status" value="1"/>
</dbReference>
<dbReference type="PANTHER" id="PTHR43680">
    <property type="entry name" value="NITRATE REDUCTASE MOLYBDENUM COFACTOR ASSEMBLY CHAPERONE"/>
    <property type="match status" value="1"/>
</dbReference>
<comment type="caution">
    <text evidence="3">The sequence shown here is derived from an EMBL/GenBank/DDBJ whole genome shotgun (WGS) entry which is preliminary data.</text>
</comment>
<feature type="compositionally biased region" description="Low complexity" evidence="2">
    <location>
        <begin position="10"/>
        <end position="19"/>
    </location>
</feature>
<dbReference type="GO" id="GO:0016530">
    <property type="term" value="F:metallochaperone activity"/>
    <property type="evidence" value="ECO:0007669"/>
    <property type="project" value="TreeGrafter"/>
</dbReference>
<dbReference type="AlphaFoldDB" id="A0A6N7ZEW5"/>
<evidence type="ECO:0000313" key="3">
    <source>
        <dbReference type="EMBL" id="MTG87976.1"/>
    </source>
</evidence>
<dbReference type="EMBL" id="WMKA01000005">
    <property type="protein sequence ID" value="MTG87976.1"/>
    <property type="molecule type" value="Genomic_DNA"/>
</dbReference>
<evidence type="ECO:0000256" key="2">
    <source>
        <dbReference type="SAM" id="MobiDB-lite"/>
    </source>
</evidence>
<feature type="region of interest" description="Disordered" evidence="2">
    <location>
        <begin position="233"/>
        <end position="253"/>
    </location>
</feature>
<evidence type="ECO:0000256" key="1">
    <source>
        <dbReference type="ARBA" id="ARBA00023063"/>
    </source>
</evidence>
<dbReference type="Gene3D" id="1.10.3480.10">
    <property type="entry name" value="TorD-like"/>
    <property type="match status" value="1"/>
</dbReference>